<evidence type="ECO:0000256" key="13">
    <source>
        <dbReference type="PIRSR" id="PIRSR602403-1"/>
    </source>
</evidence>
<dbReference type="InterPro" id="IPR050121">
    <property type="entry name" value="Cytochrome_P450_monoxygenase"/>
</dbReference>
<dbReference type="InterPro" id="IPR001128">
    <property type="entry name" value="Cyt_P450"/>
</dbReference>
<comment type="subcellular location">
    <subcellularLocation>
        <location evidence="2">Membrane</location>
    </subcellularLocation>
</comment>
<dbReference type="AlphaFoldDB" id="A0A166SFK8"/>
<keyword evidence="12" id="KW-0472">Membrane</keyword>
<evidence type="ECO:0000256" key="7">
    <source>
        <dbReference type="ARBA" id="ARBA00022723"/>
    </source>
</evidence>
<dbReference type="PANTHER" id="PTHR24305">
    <property type="entry name" value="CYTOCHROME P450"/>
    <property type="match status" value="1"/>
</dbReference>
<evidence type="ECO:0000256" key="6">
    <source>
        <dbReference type="ARBA" id="ARBA00022692"/>
    </source>
</evidence>
<evidence type="ECO:0000256" key="1">
    <source>
        <dbReference type="ARBA" id="ARBA00001971"/>
    </source>
</evidence>
<evidence type="ECO:0000256" key="10">
    <source>
        <dbReference type="ARBA" id="ARBA00023004"/>
    </source>
</evidence>
<keyword evidence="7 13" id="KW-0479">Metal-binding</keyword>
<proteinExistence type="inferred from homology"/>
<keyword evidence="5 13" id="KW-0349">Heme</keyword>
<keyword evidence="6" id="KW-0812">Transmembrane</keyword>
<dbReference type="PANTHER" id="PTHR24305:SF166">
    <property type="entry name" value="CYTOCHROME P450 12A4, MITOCHONDRIAL-RELATED"/>
    <property type="match status" value="1"/>
</dbReference>
<dbReference type="InterPro" id="IPR002403">
    <property type="entry name" value="Cyt_P450_E_grp-IV"/>
</dbReference>
<comment type="pathway">
    <text evidence="3">Secondary metabolite biosynthesis; terpenoid biosynthesis.</text>
</comment>
<keyword evidence="10 13" id="KW-0408">Iron</keyword>
<evidence type="ECO:0000256" key="2">
    <source>
        <dbReference type="ARBA" id="ARBA00004370"/>
    </source>
</evidence>
<dbReference type="PRINTS" id="PR00465">
    <property type="entry name" value="EP450IV"/>
</dbReference>
<evidence type="ECO:0000313" key="15">
    <source>
        <dbReference type="Proteomes" id="UP000076532"/>
    </source>
</evidence>
<dbReference type="SUPFAM" id="SSF48264">
    <property type="entry name" value="Cytochrome P450"/>
    <property type="match status" value="1"/>
</dbReference>
<evidence type="ECO:0000256" key="5">
    <source>
        <dbReference type="ARBA" id="ARBA00022617"/>
    </source>
</evidence>
<comment type="similarity">
    <text evidence="4">Belongs to the cytochrome P450 family.</text>
</comment>
<evidence type="ECO:0000256" key="4">
    <source>
        <dbReference type="ARBA" id="ARBA00010617"/>
    </source>
</evidence>
<evidence type="ECO:0000256" key="11">
    <source>
        <dbReference type="ARBA" id="ARBA00023033"/>
    </source>
</evidence>
<evidence type="ECO:0000256" key="8">
    <source>
        <dbReference type="ARBA" id="ARBA00022989"/>
    </source>
</evidence>
<protein>
    <submittedName>
        <fullName evidence="14">Cytochrome P450</fullName>
    </submittedName>
</protein>
<dbReference type="OrthoDB" id="6692864at2759"/>
<evidence type="ECO:0000256" key="9">
    <source>
        <dbReference type="ARBA" id="ARBA00023002"/>
    </source>
</evidence>
<dbReference type="GO" id="GO:0005506">
    <property type="term" value="F:iron ion binding"/>
    <property type="evidence" value="ECO:0007669"/>
    <property type="project" value="InterPro"/>
</dbReference>
<evidence type="ECO:0000256" key="3">
    <source>
        <dbReference type="ARBA" id="ARBA00004721"/>
    </source>
</evidence>
<dbReference type="InterPro" id="IPR036396">
    <property type="entry name" value="Cyt_P450_sf"/>
</dbReference>
<dbReference type="Pfam" id="PF00067">
    <property type="entry name" value="p450"/>
    <property type="match status" value="1"/>
</dbReference>
<dbReference type="EMBL" id="KV417498">
    <property type="protein sequence ID" value="KZP29391.1"/>
    <property type="molecule type" value="Genomic_DNA"/>
</dbReference>
<keyword evidence="11" id="KW-0503">Monooxygenase</keyword>
<dbReference type="GO" id="GO:0016705">
    <property type="term" value="F:oxidoreductase activity, acting on paired donors, with incorporation or reduction of molecular oxygen"/>
    <property type="evidence" value="ECO:0007669"/>
    <property type="project" value="InterPro"/>
</dbReference>
<organism evidence="14 15">
    <name type="scientific">Athelia psychrophila</name>
    <dbReference type="NCBI Taxonomy" id="1759441"/>
    <lineage>
        <taxon>Eukaryota</taxon>
        <taxon>Fungi</taxon>
        <taxon>Dikarya</taxon>
        <taxon>Basidiomycota</taxon>
        <taxon>Agaricomycotina</taxon>
        <taxon>Agaricomycetes</taxon>
        <taxon>Agaricomycetidae</taxon>
        <taxon>Atheliales</taxon>
        <taxon>Atheliaceae</taxon>
        <taxon>Athelia</taxon>
    </lineage>
</organism>
<comment type="cofactor">
    <cofactor evidence="1 13">
        <name>heme</name>
        <dbReference type="ChEBI" id="CHEBI:30413"/>
    </cofactor>
</comment>
<feature type="binding site" description="axial binding residue" evidence="13">
    <location>
        <position position="198"/>
    </location>
    <ligand>
        <name>heme</name>
        <dbReference type="ChEBI" id="CHEBI:30413"/>
    </ligand>
    <ligandPart>
        <name>Fe</name>
        <dbReference type="ChEBI" id="CHEBI:18248"/>
    </ligandPart>
</feature>
<keyword evidence="9" id="KW-0560">Oxidoreductase</keyword>
<dbReference type="STRING" id="436010.A0A166SFK8"/>
<keyword evidence="15" id="KW-1185">Reference proteome</keyword>
<evidence type="ECO:0000256" key="12">
    <source>
        <dbReference type="ARBA" id="ARBA00023136"/>
    </source>
</evidence>
<name>A0A166SFK8_9AGAM</name>
<dbReference type="GO" id="GO:0016020">
    <property type="term" value="C:membrane"/>
    <property type="evidence" value="ECO:0007669"/>
    <property type="project" value="UniProtKB-SubCell"/>
</dbReference>
<reference evidence="14 15" key="1">
    <citation type="journal article" date="2016" name="Mol. Biol. Evol.">
        <title>Comparative Genomics of Early-Diverging Mushroom-Forming Fungi Provides Insights into the Origins of Lignocellulose Decay Capabilities.</title>
        <authorList>
            <person name="Nagy L.G."/>
            <person name="Riley R."/>
            <person name="Tritt A."/>
            <person name="Adam C."/>
            <person name="Daum C."/>
            <person name="Floudas D."/>
            <person name="Sun H."/>
            <person name="Yadav J.S."/>
            <person name="Pangilinan J."/>
            <person name="Larsson K.H."/>
            <person name="Matsuura K."/>
            <person name="Barry K."/>
            <person name="Labutti K."/>
            <person name="Kuo R."/>
            <person name="Ohm R.A."/>
            <person name="Bhattacharya S.S."/>
            <person name="Shirouzu T."/>
            <person name="Yoshinaga Y."/>
            <person name="Martin F.M."/>
            <person name="Grigoriev I.V."/>
            <person name="Hibbett D.S."/>
        </authorList>
    </citation>
    <scope>NUCLEOTIDE SEQUENCE [LARGE SCALE GENOMIC DNA]</scope>
    <source>
        <strain evidence="14 15">CBS 109695</strain>
    </source>
</reference>
<sequence>MRRMKQGARSKDFFWFLGDEESPTPPSRATIAADGIMAVVAGSDTTATTLAALWYFLLRHPEARARLDDACFPDLRGEGDCGDWGEEVVVRMAEMAWLNECINETLGLVPAIASGSQRSVPPGSGGTAVGPYFIPEGTQITVHIYSLHRNPAHFSSPNAFLPERWLPSPSRTPYPCATAPSPSAKSNLNDNQSRPTNCAGRAFALFEVGTVVCALVRCFRFQAAQDSQEWEGELAEWAGSLEDYFVLKRGRLNDKVERRR</sequence>
<gene>
    <name evidence="14" type="ORF">FIBSPDRAFT_946686</name>
</gene>
<dbReference type="GO" id="GO:0020037">
    <property type="term" value="F:heme binding"/>
    <property type="evidence" value="ECO:0007669"/>
    <property type="project" value="InterPro"/>
</dbReference>
<dbReference type="GO" id="GO:0004497">
    <property type="term" value="F:monooxygenase activity"/>
    <property type="evidence" value="ECO:0007669"/>
    <property type="project" value="UniProtKB-KW"/>
</dbReference>
<dbReference type="PRINTS" id="PR00385">
    <property type="entry name" value="P450"/>
</dbReference>
<accession>A0A166SFK8</accession>
<keyword evidence="8" id="KW-1133">Transmembrane helix</keyword>
<dbReference type="Proteomes" id="UP000076532">
    <property type="component" value="Unassembled WGS sequence"/>
</dbReference>
<dbReference type="Gene3D" id="1.10.630.10">
    <property type="entry name" value="Cytochrome P450"/>
    <property type="match status" value="1"/>
</dbReference>
<evidence type="ECO:0000313" key="14">
    <source>
        <dbReference type="EMBL" id="KZP29391.1"/>
    </source>
</evidence>